<dbReference type="PANTHER" id="PTHR44103">
    <property type="entry name" value="PROPROTEIN CONVERTASE P"/>
    <property type="match status" value="1"/>
</dbReference>
<feature type="compositionally biased region" description="Polar residues" evidence="2">
    <location>
        <begin position="1087"/>
        <end position="1096"/>
    </location>
</feature>
<gene>
    <name evidence="5" type="ordered locus">Acid345_0460</name>
</gene>
<organism evidence="5 6">
    <name type="scientific">Koribacter versatilis (strain Ellin345)</name>
    <dbReference type="NCBI Taxonomy" id="204669"/>
    <lineage>
        <taxon>Bacteria</taxon>
        <taxon>Pseudomonadati</taxon>
        <taxon>Acidobacteriota</taxon>
        <taxon>Terriglobia</taxon>
        <taxon>Terriglobales</taxon>
        <taxon>Candidatus Korobacteraceae</taxon>
        <taxon>Candidatus Korobacter</taxon>
    </lineage>
</organism>
<dbReference type="KEGG" id="aba:Acid345_0460"/>
<reference evidence="5 6" key="1">
    <citation type="journal article" date="2009" name="Appl. Environ. Microbiol.">
        <title>Three genomes from the phylum Acidobacteria provide insight into the lifestyles of these microorganisms in soils.</title>
        <authorList>
            <person name="Ward N.L."/>
            <person name="Challacombe J.F."/>
            <person name="Janssen P.H."/>
            <person name="Henrissat B."/>
            <person name="Coutinho P.M."/>
            <person name="Wu M."/>
            <person name="Xie G."/>
            <person name="Haft D.H."/>
            <person name="Sait M."/>
            <person name="Badger J."/>
            <person name="Barabote R.D."/>
            <person name="Bradley B."/>
            <person name="Brettin T.S."/>
            <person name="Brinkac L.M."/>
            <person name="Bruce D."/>
            <person name="Creasy T."/>
            <person name="Daugherty S.C."/>
            <person name="Davidsen T.M."/>
            <person name="DeBoy R.T."/>
            <person name="Detter J.C."/>
            <person name="Dodson R.J."/>
            <person name="Durkin A.S."/>
            <person name="Ganapathy A."/>
            <person name="Gwinn-Giglio M."/>
            <person name="Han C.S."/>
            <person name="Khouri H."/>
            <person name="Kiss H."/>
            <person name="Kothari S.P."/>
            <person name="Madupu R."/>
            <person name="Nelson K.E."/>
            <person name="Nelson W.C."/>
            <person name="Paulsen I."/>
            <person name="Penn K."/>
            <person name="Ren Q."/>
            <person name="Rosovitz M.J."/>
            <person name="Selengut J.D."/>
            <person name="Shrivastava S."/>
            <person name="Sullivan S.A."/>
            <person name="Tapia R."/>
            <person name="Thompson L.S."/>
            <person name="Watkins K.L."/>
            <person name="Yang Q."/>
            <person name="Yu C."/>
            <person name="Zafar N."/>
            <person name="Zhou L."/>
            <person name="Kuske C.R."/>
        </authorList>
    </citation>
    <scope>NUCLEOTIDE SEQUENCE [LARGE SCALE GENOMIC DNA]</scope>
    <source>
        <strain evidence="5 6">Ellin345</strain>
    </source>
</reference>
<feature type="region of interest" description="Disordered" evidence="2">
    <location>
        <begin position="386"/>
        <end position="405"/>
    </location>
</feature>
<keyword evidence="3" id="KW-0472">Membrane</keyword>
<proteinExistence type="predicted"/>
<evidence type="ECO:0000313" key="5">
    <source>
        <dbReference type="EMBL" id="ABF39465.1"/>
    </source>
</evidence>
<evidence type="ECO:0000256" key="3">
    <source>
        <dbReference type="SAM" id="Phobius"/>
    </source>
</evidence>
<name>Q1IUI5_KORVE</name>
<dbReference type="InterPro" id="IPR013517">
    <property type="entry name" value="FG-GAP"/>
</dbReference>
<feature type="transmembrane region" description="Helical" evidence="3">
    <location>
        <begin position="1065"/>
        <end position="1085"/>
    </location>
</feature>
<protein>
    <submittedName>
        <fullName evidence="5">Integrin-like protein</fullName>
    </submittedName>
</protein>
<dbReference type="Gene3D" id="2.60.40.10">
    <property type="entry name" value="Immunoglobulins"/>
    <property type="match status" value="1"/>
</dbReference>
<keyword evidence="3" id="KW-0812">Transmembrane</keyword>
<feature type="compositionally biased region" description="Low complexity" evidence="2">
    <location>
        <begin position="1097"/>
        <end position="1108"/>
    </location>
</feature>
<feature type="transmembrane region" description="Helical" evidence="3">
    <location>
        <begin position="1034"/>
        <end position="1053"/>
    </location>
</feature>
<keyword evidence="6" id="KW-1185">Reference proteome</keyword>
<evidence type="ECO:0000313" key="6">
    <source>
        <dbReference type="Proteomes" id="UP000002432"/>
    </source>
</evidence>
<dbReference type="Pfam" id="PF13517">
    <property type="entry name" value="FG-GAP_3"/>
    <property type="match status" value="2"/>
</dbReference>
<dbReference type="PANTHER" id="PTHR44103:SF1">
    <property type="entry name" value="PROPROTEIN CONVERTASE P"/>
    <property type="match status" value="1"/>
</dbReference>
<dbReference type="InterPro" id="IPR013783">
    <property type="entry name" value="Ig-like_fold"/>
</dbReference>
<dbReference type="STRING" id="204669.Acid345_0460"/>
<dbReference type="InterPro" id="IPR032109">
    <property type="entry name" value="Big_3_5"/>
</dbReference>
<feature type="compositionally biased region" description="Polar residues" evidence="2">
    <location>
        <begin position="394"/>
        <end position="403"/>
    </location>
</feature>
<dbReference type="Gene3D" id="2.130.10.130">
    <property type="entry name" value="Integrin alpha, N-terminal"/>
    <property type="match status" value="4"/>
</dbReference>
<dbReference type="AlphaFoldDB" id="Q1IUI5"/>
<dbReference type="Proteomes" id="UP000002432">
    <property type="component" value="Chromosome"/>
</dbReference>
<dbReference type="InterPro" id="IPR028994">
    <property type="entry name" value="Integrin_alpha_N"/>
</dbReference>
<dbReference type="EnsemblBacteria" id="ABF39465">
    <property type="protein sequence ID" value="ABF39465"/>
    <property type="gene ID" value="Acid345_0460"/>
</dbReference>
<dbReference type="SUPFAM" id="SSF69318">
    <property type="entry name" value="Integrin alpha N-terminal domain"/>
    <property type="match status" value="3"/>
</dbReference>
<evidence type="ECO:0000256" key="2">
    <source>
        <dbReference type="SAM" id="MobiDB-lite"/>
    </source>
</evidence>
<dbReference type="GO" id="GO:0007229">
    <property type="term" value="P:integrin-mediated signaling pathway"/>
    <property type="evidence" value="ECO:0007669"/>
    <property type="project" value="UniProtKB-KW"/>
</dbReference>
<evidence type="ECO:0000259" key="4">
    <source>
        <dbReference type="Pfam" id="PF16640"/>
    </source>
</evidence>
<feature type="region of interest" description="Disordered" evidence="2">
    <location>
        <begin position="1087"/>
        <end position="1108"/>
    </location>
</feature>
<feature type="region of interest" description="Disordered" evidence="2">
    <location>
        <begin position="1"/>
        <end position="42"/>
    </location>
</feature>
<keyword evidence="5" id="KW-0401">Integrin</keyword>
<dbReference type="Pfam" id="PF16640">
    <property type="entry name" value="Big_3_5"/>
    <property type="match status" value="1"/>
</dbReference>
<accession>Q1IUI5</accession>
<dbReference type="HOGENOM" id="CLU_266178_0_0_0"/>
<feature type="domain" description="Bacterial Ig-like" evidence="4">
    <location>
        <begin position="858"/>
        <end position="945"/>
    </location>
</feature>
<evidence type="ECO:0000256" key="1">
    <source>
        <dbReference type="ARBA" id="ARBA00022729"/>
    </source>
</evidence>
<keyword evidence="1" id="KW-0732">Signal</keyword>
<dbReference type="EMBL" id="CP000360">
    <property type="protein sequence ID" value="ABF39465.1"/>
    <property type="molecule type" value="Genomic_DNA"/>
</dbReference>
<dbReference type="eggNOG" id="COG1345">
    <property type="taxonomic scope" value="Bacteria"/>
</dbReference>
<keyword evidence="3" id="KW-1133">Transmembrane helix</keyword>
<sequence>MRNGVRTHLPAQPSFKGKIFPFNRPPSSDSSERIRNSALARASSSTASMPGLLGAPYVPATIDSDTSGVYSSASTDVDGKSGIDLVTVDYDGTLNVLLNDGHGKLALSSSNTSAVALNPGIVYIEVADLNHDGHPDVVAMDASNSAFLVFLNNGDGTFGDASSVSVAPASGANYLNGGSFAVGDVNGDGIPDVVAISNLQNGSYPTYTTVFSQQTFLGNGDGTFAVPGSSTDVTLPGFQFVQYGQGVVIADLNGDKKADIVTEYYDAINYWVTVAGSLGNGDGSFAAIGSGSAVRAVLGIHSALRVLDLNGDKNPDAVFMVGDGNAYVALGNGDGTFRSSNTVLHGLPAAQAFQLGDFNADGYLDLLVFNIGSQAVYAGRGDGTFNPEPKAQYGGNQAGTQEPSPADFDGDGFVDFVIVDPAYGTASLYYGNGDGTFVAQRAIAPSNSSSTIPNAQEAPSNFVAVATGDVNNDGLADVLAYDYTSPFYTDFRMYPDVVLGIGDGKGGFSFTKLVSGYQLWIAKGFAVAPIVSDFDHDGKFDLVLETDTGLSIALGNADGTMGAFKAISLPVASSGCSFGNFDVGNIDNDSNGNLDMLIAYNGEGPNCIGNDTPSGYFVLLGDGKGGFDAAFTPYGGYVSETKLIDFDGDGILDMAVDDGYQTGILICNSCPTPITVLKGHGDGTFDTDGAHLVLDGWRISWLVVGDYDHDGKQDLTLLSRGQRDDASGGLVDDTEGILLLKGNGDFTFKDPVLIAKDTFATQARYVDLNGDGFPDLIFALDMSFEAVPTYSGLVLMQNLGDGSFSEPMNYLEPFGTEQISIADFNGDGAPDVLVAPYFYDGFTPSVLFLNQGGDSLSLTATPNSVTQGEDVVLRATLNAVLSGASGSVTFTSNGAVIGTAELSTGSVAELTTSELPAGTDTVTATYAGDANHNAATSAVASVSVQSLAPSFSINATPPSLNLKAGQSGSVTLNLAANAMFSGSVSFTCSGLPASASCSFSPASVALDSGKTGTVTLQIKTAGTSQARAITNRSLWTSAAGLALMQCLLLVLPIRRRKLARLFARYSAGLLCLLMLVGISACGGSSHDSSGGTPTGNSTITVTGSASSGSTTVTQTALISVSVTN</sequence>